<organism evidence="1 2">
    <name type="scientific">Xenorhabdus nematophila (strain ATCC 19061 / DSM 3370 / CCUG 14189 / LMG 1036 / NCIMB 9965 / AN6)</name>
    <dbReference type="NCBI Taxonomy" id="406817"/>
    <lineage>
        <taxon>Bacteria</taxon>
        <taxon>Pseudomonadati</taxon>
        <taxon>Pseudomonadota</taxon>
        <taxon>Gammaproteobacteria</taxon>
        <taxon>Enterobacterales</taxon>
        <taxon>Morganellaceae</taxon>
        <taxon>Xenorhabdus</taxon>
    </lineage>
</organism>
<proteinExistence type="predicted"/>
<dbReference type="EMBL" id="FN667742">
    <property type="protein sequence ID" value="CBJ89451.1"/>
    <property type="molecule type" value="Genomic_DNA"/>
</dbReference>
<reference evidence="1 2" key="1">
    <citation type="journal article" date="2011" name="PLoS ONE">
        <title>The entomopathogenic bacterial endosymbionts xenorhabdus and photorhabdus: convergent lifestyles from divergent genomes.</title>
        <authorList>
            <person name="Chaston J.M."/>
            <person name="Suen G."/>
            <person name="Tucker S.L."/>
            <person name="Andersen A.W."/>
            <person name="Bhasin A."/>
            <person name="Bode E."/>
            <person name="Bode H.B."/>
            <person name="Brachmann A.O."/>
            <person name="Cowles C.E."/>
            <person name="Cowles K.N."/>
            <person name="Darby C."/>
            <person name="de Leon L."/>
            <person name="Drace K."/>
            <person name="Du Z."/>
            <person name="Givaudan A."/>
            <person name="Herbert Tran E.E."/>
            <person name="Jewell K.A."/>
            <person name="Knack J.J."/>
            <person name="Krasomil-Osterfeld K.C."/>
            <person name="Kukor R."/>
            <person name="Lanois A."/>
            <person name="Latreille P."/>
            <person name="Leimgruber N.K."/>
            <person name="Lipke C.M."/>
            <person name="Liu R."/>
            <person name="Lu X."/>
            <person name="Martens E.C."/>
            <person name="Marri P.R."/>
            <person name="Medigue C."/>
            <person name="Menard M.L."/>
            <person name="Miller N.M."/>
            <person name="Morales-Soto N."/>
            <person name="Norton S."/>
            <person name="Ogier J.C."/>
            <person name="Orchard S.S."/>
            <person name="Park D."/>
            <person name="Park Y."/>
            <person name="Qurollo B.A."/>
            <person name="Sugar D.R."/>
            <person name="Richards G.R."/>
            <person name="Rouy Z."/>
            <person name="Slominski B."/>
            <person name="Slominski K."/>
            <person name="Snyder H."/>
            <person name="Tjaden B.C."/>
            <person name="van der Hoeven R."/>
            <person name="Welch R.D."/>
            <person name="Wheeler C."/>
            <person name="Xiang B."/>
            <person name="Barbazuk B."/>
            <person name="Gaudriault S."/>
            <person name="Goodner B."/>
            <person name="Slater S.C."/>
            <person name="Forst S."/>
            <person name="Goldman B.S."/>
            <person name="Goodrich-Blair H."/>
        </authorList>
    </citation>
    <scope>NUCLEOTIDE SEQUENCE [LARGE SCALE GENOMIC DNA]</scope>
    <source>
        <strain evidence="2">ATCC 19061 / DSM 3370 / CCUG 14189 / LMG 1036 / NCIMB 9965 / AN6</strain>
    </source>
</reference>
<dbReference type="HOGENOM" id="CLU_3190827_0_0_6"/>
<dbReference type="Proteomes" id="UP000008075">
    <property type="component" value="Chromosome"/>
</dbReference>
<protein>
    <submittedName>
        <fullName evidence="1">Uncharacterized protein</fullName>
    </submittedName>
</protein>
<gene>
    <name evidence="1" type="ordered locus">XNC1_1388</name>
</gene>
<dbReference type="KEGG" id="xne:XNC1_1388"/>
<dbReference type="STRING" id="406817.XNC1_1388"/>
<evidence type="ECO:0000313" key="2">
    <source>
        <dbReference type="Proteomes" id="UP000008075"/>
    </source>
</evidence>
<evidence type="ECO:0000313" key="1">
    <source>
        <dbReference type="EMBL" id="CBJ89451.1"/>
    </source>
</evidence>
<keyword evidence="2" id="KW-1185">Reference proteome</keyword>
<accession>D3VAL5</accession>
<sequence>MFSVLEKQFIAASGHSNHSHVYRVNPYLFFNSDGIIFINEYKKYQK</sequence>
<dbReference type="AlphaFoldDB" id="D3VAL5"/>
<name>D3VAL5_XENNA</name>